<name>A0ACC1L410_9FUNG</name>
<dbReference type="Proteomes" id="UP001140087">
    <property type="component" value="Unassembled WGS sequence"/>
</dbReference>
<reference evidence="1" key="1">
    <citation type="submission" date="2022-07" db="EMBL/GenBank/DDBJ databases">
        <title>Phylogenomic reconstructions and comparative analyses of Kickxellomycotina fungi.</title>
        <authorList>
            <person name="Reynolds N.K."/>
            <person name="Stajich J.E."/>
            <person name="Barry K."/>
            <person name="Grigoriev I.V."/>
            <person name="Crous P."/>
            <person name="Smith M.E."/>
        </authorList>
    </citation>
    <scope>NUCLEOTIDE SEQUENCE</scope>
    <source>
        <strain evidence="1">BCRC 34780</strain>
    </source>
</reference>
<proteinExistence type="predicted"/>
<feature type="non-terminal residue" evidence="1">
    <location>
        <position position="55"/>
    </location>
</feature>
<evidence type="ECO:0000313" key="2">
    <source>
        <dbReference type="Proteomes" id="UP001140087"/>
    </source>
</evidence>
<gene>
    <name evidence="1" type="ORF">H4R21_003209</name>
</gene>
<comment type="caution">
    <text evidence="1">The sequence shown here is derived from an EMBL/GenBank/DDBJ whole genome shotgun (WGS) entry which is preliminary data.</text>
</comment>
<sequence length="55" mass="5608">MVDAVPPAPSAPPLAAPGTAAPTTPPAAAAHTWRGRDVVFVDPLDASAPHWWPAM</sequence>
<accession>A0ACC1L410</accession>
<dbReference type="EMBL" id="JANBUN010000965">
    <property type="protein sequence ID" value="KAJ2800358.1"/>
    <property type="molecule type" value="Genomic_DNA"/>
</dbReference>
<organism evidence="1 2">
    <name type="scientific">Coemansia helicoidea</name>
    <dbReference type="NCBI Taxonomy" id="1286919"/>
    <lineage>
        <taxon>Eukaryota</taxon>
        <taxon>Fungi</taxon>
        <taxon>Fungi incertae sedis</taxon>
        <taxon>Zoopagomycota</taxon>
        <taxon>Kickxellomycotina</taxon>
        <taxon>Kickxellomycetes</taxon>
        <taxon>Kickxellales</taxon>
        <taxon>Kickxellaceae</taxon>
        <taxon>Coemansia</taxon>
    </lineage>
</organism>
<evidence type="ECO:0000313" key="1">
    <source>
        <dbReference type="EMBL" id="KAJ2800358.1"/>
    </source>
</evidence>
<protein>
    <submittedName>
        <fullName evidence="1">Uncharacterized protein</fullName>
    </submittedName>
</protein>
<keyword evidence="2" id="KW-1185">Reference proteome</keyword>